<reference evidence="1 2" key="1">
    <citation type="submission" date="2006-02" db="EMBL/GenBank/DDBJ databases">
        <authorList>
            <person name="Amann R."/>
            <person name="Ferriera S."/>
            <person name="Johnson J."/>
            <person name="Kravitz S."/>
            <person name="Halpern A."/>
            <person name="Remington K."/>
            <person name="Beeson K."/>
            <person name="Tran B."/>
            <person name="Rogers Y.-H."/>
            <person name="Friedman R."/>
            <person name="Venter J.C."/>
        </authorList>
    </citation>
    <scope>NUCLEOTIDE SEQUENCE [LARGE SCALE GENOMIC DNA]</scope>
    <source>
        <strain evidence="1 2">DSM 3645</strain>
    </source>
</reference>
<proteinExistence type="predicted"/>
<dbReference type="AlphaFoldDB" id="A3ZXD7"/>
<dbReference type="eggNOG" id="ENOG5033NYN">
    <property type="taxonomic scope" value="Bacteria"/>
</dbReference>
<evidence type="ECO:0000313" key="2">
    <source>
        <dbReference type="Proteomes" id="UP000004358"/>
    </source>
</evidence>
<evidence type="ECO:0000313" key="1">
    <source>
        <dbReference type="EMBL" id="EAQ78791.1"/>
    </source>
</evidence>
<protein>
    <recommendedName>
        <fullName evidence="3">Helix-turn-helix domain-containing protein</fullName>
    </recommendedName>
</protein>
<sequence>MHERNQVDSAPILVGPKEAARLLSVSPRKLWAMTFADEPALPHVKMGRLVRYPVTGLQAHIEAMLKGGQNENR</sequence>
<accession>A3ZXD7</accession>
<dbReference type="STRING" id="314230.DSM3645_29856"/>
<evidence type="ECO:0008006" key="3">
    <source>
        <dbReference type="Google" id="ProtNLM"/>
    </source>
</evidence>
<organism evidence="1 2">
    <name type="scientific">Blastopirellula marina DSM 3645</name>
    <dbReference type="NCBI Taxonomy" id="314230"/>
    <lineage>
        <taxon>Bacteria</taxon>
        <taxon>Pseudomonadati</taxon>
        <taxon>Planctomycetota</taxon>
        <taxon>Planctomycetia</taxon>
        <taxon>Pirellulales</taxon>
        <taxon>Pirellulaceae</taxon>
        <taxon>Blastopirellula</taxon>
    </lineage>
</organism>
<name>A3ZXD7_9BACT</name>
<gene>
    <name evidence="1" type="ORF">DSM3645_29856</name>
</gene>
<dbReference type="Proteomes" id="UP000004358">
    <property type="component" value="Unassembled WGS sequence"/>
</dbReference>
<comment type="caution">
    <text evidence="1">The sequence shown here is derived from an EMBL/GenBank/DDBJ whole genome shotgun (WGS) entry which is preliminary data.</text>
</comment>
<dbReference type="HOGENOM" id="CLU_200997_0_0_0"/>
<dbReference type="EMBL" id="AANZ01000018">
    <property type="protein sequence ID" value="EAQ78791.1"/>
    <property type="molecule type" value="Genomic_DNA"/>
</dbReference>